<accession>A0ABV5ZJD3</accession>
<evidence type="ECO:0000256" key="1">
    <source>
        <dbReference type="SAM" id="SignalP"/>
    </source>
</evidence>
<feature type="signal peptide" evidence="1">
    <location>
        <begin position="1"/>
        <end position="19"/>
    </location>
</feature>
<gene>
    <name evidence="2" type="ORF">ACFFK8_02980</name>
</gene>
<evidence type="ECO:0008006" key="4">
    <source>
        <dbReference type="Google" id="ProtNLM"/>
    </source>
</evidence>
<comment type="caution">
    <text evidence="2">The sequence shown here is derived from an EMBL/GenBank/DDBJ whole genome shotgun (WGS) entry which is preliminary data.</text>
</comment>
<name>A0ABV5ZJD3_9BACT</name>
<dbReference type="EMBL" id="JBHLZF010000001">
    <property type="protein sequence ID" value="MFB9896808.1"/>
    <property type="molecule type" value="Genomic_DNA"/>
</dbReference>
<keyword evidence="3" id="KW-1185">Reference proteome</keyword>
<dbReference type="PROSITE" id="PS51257">
    <property type="entry name" value="PROKAR_LIPOPROTEIN"/>
    <property type="match status" value="1"/>
</dbReference>
<dbReference type="Proteomes" id="UP001589688">
    <property type="component" value="Unassembled WGS sequence"/>
</dbReference>
<evidence type="ECO:0000313" key="2">
    <source>
        <dbReference type="EMBL" id="MFB9896808.1"/>
    </source>
</evidence>
<evidence type="ECO:0000313" key="3">
    <source>
        <dbReference type="Proteomes" id="UP001589688"/>
    </source>
</evidence>
<feature type="chain" id="PRO_5045455048" description="Lipoprotein" evidence="1">
    <location>
        <begin position="20"/>
        <end position="189"/>
    </location>
</feature>
<reference evidence="2 3" key="1">
    <citation type="submission" date="2024-09" db="EMBL/GenBank/DDBJ databases">
        <authorList>
            <person name="Sun Q."/>
            <person name="Mori K."/>
        </authorList>
    </citation>
    <scope>NUCLEOTIDE SEQUENCE [LARGE SCALE GENOMIC DNA]</scope>
    <source>
        <strain evidence="2 3">ATCC 51272</strain>
    </source>
</reference>
<sequence>MKQVTLCALALLALAFVVAGCRNTPSRGDRGGADSTLLADTAADSTVYGVCGEGTAMHTLELITDAGDTLRYVLGEDEDGRQDVQGGLLVGDRLAVIEGQAVDGDPTARRVINLTTLLGKWTSLDKNFEILEGGVVKSSVKAERNPWTSWKILNGQLLLNRDTFSIDNLGSDSLYLENREGIFVYKRQK</sequence>
<organism evidence="2 3">
    <name type="scientific">Hallella seregens ATCC 51272</name>
    <dbReference type="NCBI Taxonomy" id="1336250"/>
    <lineage>
        <taxon>Bacteria</taxon>
        <taxon>Pseudomonadati</taxon>
        <taxon>Bacteroidota</taxon>
        <taxon>Bacteroidia</taxon>
        <taxon>Bacteroidales</taxon>
        <taxon>Prevotellaceae</taxon>
        <taxon>Hallella</taxon>
    </lineage>
</organism>
<proteinExistence type="predicted"/>
<keyword evidence="1" id="KW-0732">Signal</keyword>
<protein>
    <recommendedName>
        <fullName evidence="4">Lipoprotein</fullName>
    </recommendedName>
</protein>
<dbReference type="RefSeq" id="WP_027951965.1">
    <property type="nucleotide sequence ID" value="NZ_JADU01000009.1"/>
</dbReference>